<evidence type="ECO:0000256" key="1">
    <source>
        <dbReference type="ARBA" id="ARBA00023239"/>
    </source>
</evidence>
<dbReference type="InterPro" id="IPR034718">
    <property type="entry name" value="RlpA"/>
</dbReference>
<evidence type="ECO:0000256" key="4">
    <source>
        <dbReference type="RuleBase" id="RU003495"/>
    </source>
</evidence>
<proteinExistence type="inferred from homology"/>
<dbReference type="GO" id="GO:0000270">
    <property type="term" value="P:peptidoglycan metabolic process"/>
    <property type="evidence" value="ECO:0007669"/>
    <property type="project" value="UniProtKB-UniRule"/>
</dbReference>
<dbReference type="HAMAP" id="MF_02071">
    <property type="entry name" value="RlpA"/>
    <property type="match status" value="1"/>
</dbReference>
<evidence type="ECO:0000256" key="5">
    <source>
        <dbReference type="SAM" id="MobiDB-lite"/>
    </source>
</evidence>
<dbReference type="EMBL" id="LR536450">
    <property type="protein sequence ID" value="VFU08029.1"/>
    <property type="molecule type" value="Genomic_DNA"/>
</dbReference>
<feature type="domain" description="RlpA-like protein double-psi beta-barrel" evidence="6">
    <location>
        <begin position="113"/>
        <end position="202"/>
    </location>
</feature>
<dbReference type="NCBIfam" id="TIGR00413">
    <property type="entry name" value="rlpA"/>
    <property type="match status" value="1"/>
</dbReference>
<dbReference type="SUPFAM" id="SSF50685">
    <property type="entry name" value="Barwin-like endoglucanases"/>
    <property type="match status" value="1"/>
</dbReference>
<accession>A0A4U8YXH1</accession>
<keyword evidence="1 3" id="KW-0456">Lyase</keyword>
<dbReference type="GO" id="GO:0008932">
    <property type="term" value="F:lytic endotransglycosylase activity"/>
    <property type="evidence" value="ECO:0007669"/>
    <property type="project" value="UniProtKB-UniRule"/>
</dbReference>
<dbReference type="CDD" id="cd22268">
    <property type="entry name" value="DPBB_RlpA-like"/>
    <property type="match status" value="1"/>
</dbReference>
<dbReference type="Gene3D" id="2.40.40.10">
    <property type="entry name" value="RlpA-like domain"/>
    <property type="match status" value="1"/>
</dbReference>
<dbReference type="Pfam" id="PF03330">
    <property type="entry name" value="DPBB_1"/>
    <property type="match status" value="1"/>
</dbReference>
<dbReference type="PANTHER" id="PTHR34183:SF1">
    <property type="entry name" value="ENDOLYTIC PEPTIDOGLYCAN TRANSGLYCOSYLASE RLPA"/>
    <property type="match status" value="1"/>
</dbReference>
<dbReference type="GO" id="GO:0009279">
    <property type="term" value="C:cell outer membrane"/>
    <property type="evidence" value="ECO:0007669"/>
    <property type="project" value="TreeGrafter"/>
</dbReference>
<comment type="similarity">
    <text evidence="3 4">Belongs to the RlpA family.</text>
</comment>
<dbReference type="EC" id="4.2.2.-" evidence="3"/>
<sequence length="333" mass="35371">MASKRLTGFSSHALAVGSLLSFNSRAPRARAVMIATLAGGAAASLGGCAQQPPLQRVAMHSKEYFPSSKYGPASPRVIADGEPVPHGGGSYMVGKPYSVAGRTYYPSEKRYVAVGLASWYGDAFHGRRTANGEIYDRDSISAAHPTMPLPSYARVTNLRNHYSIIVRVNDRGPFAANRIMDVSRKTAQALDFSGSGTARVKVEYIGTASLAGSDDQKLLATLRLDGPATLDGQAPTMVADAGSEPRRMASLAQPRNDDLGAEDLPSRAEATSRQPQRTAEAAETEESDAAVPTPPRISRPFASNVPLPPSRPFDLGPHSTGRVHVAMRSKQAD</sequence>
<organism evidence="7 8">
    <name type="scientific">Methylocella tundrae</name>
    <dbReference type="NCBI Taxonomy" id="227605"/>
    <lineage>
        <taxon>Bacteria</taxon>
        <taxon>Pseudomonadati</taxon>
        <taxon>Pseudomonadota</taxon>
        <taxon>Alphaproteobacteria</taxon>
        <taxon>Hyphomicrobiales</taxon>
        <taxon>Beijerinckiaceae</taxon>
        <taxon>Methylocella</taxon>
    </lineage>
</organism>
<dbReference type="InterPro" id="IPR009009">
    <property type="entry name" value="RlpA-like_DPBB"/>
</dbReference>
<dbReference type="PANTHER" id="PTHR34183">
    <property type="entry name" value="ENDOLYTIC PEPTIDOGLYCAN TRANSGLYCOSYLASE RLPA"/>
    <property type="match status" value="1"/>
</dbReference>
<evidence type="ECO:0000256" key="2">
    <source>
        <dbReference type="ARBA" id="ARBA00023316"/>
    </source>
</evidence>
<dbReference type="KEGG" id="mtun:MTUNDRAET4_1136"/>
<name>A0A4U8YXH1_METTU</name>
<evidence type="ECO:0000313" key="7">
    <source>
        <dbReference type="EMBL" id="VFU08029.1"/>
    </source>
</evidence>
<dbReference type="InterPro" id="IPR036908">
    <property type="entry name" value="RlpA-like_sf"/>
</dbReference>
<reference evidence="7 8" key="1">
    <citation type="submission" date="2019-03" db="EMBL/GenBank/DDBJ databases">
        <authorList>
            <person name="Kox A.R. M."/>
        </authorList>
    </citation>
    <scope>NUCLEOTIDE SEQUENCE [LARGE SCALE GENOMIC DNA]</scope>
    <source>
        <strain evidence="7">MTUNDRAET4 annotated genome</strain>
    </source>
</reference>
<keyword evidence="2 3" id="KW-0961">Cell wall biogenesis/degradation</keyword>
<evidence type="ECO:0000259" key="6">
    <source>
        <dbReference type="Pfam" id="PF03330"/>
    </source>
</evidence>
<protein>
    <recommendedName>
        <fullName evidence="3">Endolytic peptidoglycan transglycosylase RlpA</fullName>
        <ecNumber evidence="3">4.2.2.-</ecNumber>
    </recommendedName>
</protein>
<comment type="function">
    <text evidence="3">Lytic transglycosylase with a strong preference for naked glycan strands that lack stem peptides.</text>
</comment>
<gene>
    <name evidence="3 7" type="primary">rlpA</name>
    <name evidence="7" type="ORF">MTUNDRAET4_1136</name>
</gene>
<evidence type="ECO:0000256" key="3">
    <source>
        <dbReference type="HAMAP-Rule" id="MF_02071"/>
    </source>
</evidence>
<evidence type="ECO:0000313" key="8">
    <source>
        <dbReference type="Proteomes" id="UP000294360"/>
    </source>
</evidence>
<dbReference type="OrthoDB" id="9779128at2"/>
<dbReference type="Proteomes" id="UP000294360">
    <property type="component" value="Chromosome"/>
</dbReference>
<dbReference type="InterPro" id="IPR012997">
    <property type="entry name" value="RplA"/>
</dbReference>
<dbReference type="AlphaFoldDB" id="A0A4U8YXH1"/>
<feature type="region of interest" description="Disordered" evidence="5">
    <location>
        <begin position="227"/>
        <end position="333"/>
    </location>
</feature>
<dbReference type="GO" id="GO:0071555">
    <property type="term" value="P:cell wall organization"/>
    <property type="evidence" value="ECO:0007669"/>
    <property type="project" value="UniProtKB-KW"/>
</dbReference>